<proteinExistence type="predicted"/>
<protein>
    <recommendedName>
        <fullName evidence="3">PepSY-associated TM helix</fullName>
    </recommendedName>
</protein>
<feature type="transmembrane region" description="Helical" evidence="1">
    <location>
        <begin position="222"/>
        <end position="245"/>
    </location>
</feature>
<reference evidence="2" key="1">
    <citation type="submission" date="2018-06" db="EMBL/GenBank/DDBJ databases">
        <authorList>
            <person name="Zhirakovskaya E."/>
        </authorList>
    </citation>
    <scope>NUCLEOTIDE SEQUENCE</scope>
</reference>
<evidence type="ECO:0000256" key="1">
    <source>
        <dbReference type="SAM" id="Phobius"/>
    </source>
</evidence>
<dbReference type="AlphaFoldDB" id="A0A3B1BLN0"/>
<evidence type="ECO:0008006" key="3">
    <source>
        <dbReference type="Google" id="ProtNLM"/>
    </source>
</evidence>
<feature type="transmembrane region" description="Helical" evidence="1">
    <location>
        <begin position="21"/>
        <end position="40"/>
    </location>
</feature>
<name>A0A3B1BLN0_9ZZZZ</name>
<sequence length="259" mass="29352">MSQYKKPRIKKLRSMYIWHRYIGLSAAVLVLILATTGLMLNHTDELQLDSHYVSNDWLLNQYGIHAPTTIRSYSLPNHWLSQWGERLFLGQIEIGKTDEKLLGALFYNNMLVMALESEVWLLTPSGELIEKLGDNEGIPAGMSAIGITHDGQVAVMAAHGVYSTDRDLAIWQNTANANTTWVDSNELPASLYQHLLKKYRGHGLSLERITLDLHSGRIFGQYGVYVMDTAAVLMLLLAISGSWIWGIRQIRNRQRCKKK</sequence>
<dbReference type="InterPro" id="IPR005625">
    <property type="entry name" value="PepSY-ass_TM"/>
</dbReference>
<keyword evidence="1" id="KW-0812">Transmembrane</keyword>
<dbReference type="Pfam" id="PF03929">
    <property type="entry name" value="PepSY_TM"/>
    <property type="match status" value="1"/>
</dbReference>
<accession>A0A3B1BLN0</accession>
<keyword evidence="1" id="KW-1133">Transmembrane helix</keyword>
<organism evidence="2">
    <name type="scientific">hydrothermal vent metagenome</name>
    <dbReference type="NCBI Taxonomy" id="652676"/>
    <lineage>
        <taxon>unclassified sequences</taxon>
        <taxon>metagenomes</taxon>
        <taxon>ecological metagenomes</taxon>
    </lineage>
</organism>
<evidence type="ECO:0000313" key="2">
    <source>
        <dbReference type="EMBL" id="VAX12704.1"/>
    </source>
</evidence>
<dbReference type="EMBL" id="UOFZ01000060">
    <property type="protein sequence ID" value="VAX12704.1"/>
    <property type="molecule type" value="Genomic_DNA"/>
</dbReference>
<gene>
    <name evidence="2" type="ORF">MNBD_GAMMA24-1672</name>
</gene>
<keyword evidence="1" id="KW-0472">Membrane</keyword>